<protein>
    <submittedName>
        <fullName evidence="17">Membrane carboxypeptidase (Penicillin-binding protein)</fullName>
    </submittedName>
</protein>
<evidence type="ECO:0000256" key="5">
    <source>
        <dbReference type="ARBA" id="ARBA00022676"/>
    </source>
</evidence>
<keyword evidence="3 17" id="KW-0121">Carboxypeptidase</keyword>
<dbReference type="STRING" id="988821.SAMN05421867_103230"/>
<dbReference type="SMART" id="SM00740">
    <property type="entry name" value="PASTA"/>
    <property type="match status" value="1"/>
</dbReference>
<dbReference type="Gene3D" id="3.30.10.20">
    <property type="match status" value="1"/>
</dbReference>
<keyword evidence="15" id="KW-0472">Membrane</keyword>
<evidence type="ECO:0000313" key="17">
    <source>
        <dbReference type="EMBL" id="SFA92068.1"/>
    </source>
</evidence>
<evidence type="ECO:0000256" key="12">
    <source>
        <dbReference type="ARBA" id="ARBA00034000"/>
    </source>
</evidence>
<evidence type="ECO:0000256" key="13">
    <source>
        <dbReference type="ARBA" id="ARBA00049902"/>
    </source>
</evidence>
<evidence type="ECO:0000256" key="15">
    <source>
        <dbReference type="SAM" id="Phobius"/>
    </source>
</evidence>
<evidence type="ECO:0000256" key="2">
    <source>
        <dbReference type="ARBA" id="ARBA00007739"/>
    </source>
</evidence>
<evidence type="ECO:0000256" key="7">
    <source>
        <dbReference type="ARBA" id="ARBA00022801"/>
    </source>
</evidence>
<evidence type="ECO:0000256" key="3">
    <source>
        <dbReference type="ARBA" id="ARBA00022645"/>
    </source>
</evidence>
<dbReference type="CDD" id="cd06577">
    <property type="entry name" value="PASTA_pknB"/>
    <property type="match status" value="1"/>
</dbReference>
<dbReference type="Pfam" id="PF00905">
    <property type="entry name" value="Transpeptidase"/>
    <property type="match status" value="1"/>
</dbReference>
<dbReference type="InterPro" id="IPR012338">
    <property type="entry name" value="Beta-lactam/transpept-like"/>
</dbReference>
<keyword evidence="11" id="KW-0961">Cell wall biogenesis/degradation</keyword>
<dbReference type="GO" id="GO:0008360">
    <property type="term" value="P:regulation of cell shape"/>
    <property type="evidence" value="ECO:0007669"/>
    <property type="project" value="UniProtKB-KW"/>
</dbReference>
<feature type="compositionally biased region" description="Low complexity" evidence="14">
    <location>
        <begin position="812"/>
        <end position="830"/>
    </location>
</feature>
<evidence type="ECO:0000256" key="4">
    <source>
        <dbReference type="ARBA" id="ARBA00022670"/>
    </source>
</evidence>
<dbReference type="GO" id="GO:0009252">
    <property type="term" value="P:peptidoglycan biosynthetic process"/>
    <property type="evidence" value="ECO:0007669"/>
    <property type="project" value="UniProtKB-KW"/>
</dbReference>
<evidence type="ECO:0000256" key="6">
    <source>
        <dbReference type="ARBA" id="ARBA00022679"/>
    </source>
</evidence>
<keyword evidence="6" id="KW-0808">Transferase</keyword>
<evidence type="ECO:0000313" key="18">
    <source>
        <dbReference type="Proteomes" id="UP000199012"/>
    </source>
</evidence>
<feature type="region of interest" description="Disordered" evidence="14">
    <location>
        <begin position="796"/>
        <end position="830"/>
    </location>
</feature>
<dbReference type="GO" id="GO:0008955">
    <property type="term" value="F:peptidoglycan glycosyltransferase activity"/>
    <property type="evidence" value="ECO:0007669"/>
    <property type="project" value="UniProtKB-EC"/>
</dbReference>
<dbReference type="Gene3D" id="1.10.3810.10">
    <property type="entry name" value="Biosynthetic peptidoglycan transglycosylase-like"/>
    <property type="match status" value="1"/>
</dbReference>
<dbReference type="Gene3D" id="3.40.710.10">
    <property type="entry name" value="DD-peptidase/beta-lactamase superfamily"/>
    <property type="match status" value="1"/>
</dbReference>
<dbReference type="Pfam" id="PF00912">
    <property type="entry name" value="Transgly"/>
    <property type="match status" value="1"/>
</dbReference>
<keyword evidence="9" id="KW-0573">Peptidoglycan synthesis</keyword>
<dbReference type="GO" id="GO:0006508">
    <property type="term" value="P:proteolysis"/>
    <property type="evidence" value="ECO:0007669"/>
    <property type="project" value="UniProtKB-KW"/>
</dbReference>
<comment type="similarity">
    <text evidence="2">In the N-terminal section; belongs to the glycosyltransferase 51 family.</text>
</comment>
<dbReference type="InterPro" id="IPR023346">
    <property type="entry name" value="Lysozyme-like_dom_sf"/>
</dbReference>
<dbReference type="FunFam" id="1.10.3810.10:FF:000001">
    <property type="entry name" value="Penicillin-binding protein 1A"/>
    <property type="match status" value="1"/>
</dbReference>
<dbReference type="Pfam" id="PF03793">
    <property type="entry name" value="PASTA"/>
    <property type="match status" value="1"/>
</dbReference>
<keyword evidence="5" id="KW-0328">Glycosyltransferase</keyword>
<evidence type="ECO:0000259" key="16">
    <source>
        <dbReference type="PROSITE" id="PS51178"/>
    </source>
</evidence>
<keyword evidence="7" id="KW-0378">Hydrolase</keyword>
<comment type="catalytic activity">
    <reaction evidence="13">
        <text>[GlcNAc-(1-&gt;4)-Mur2Ac(oyl-L-Ala-gamma-D-Glu-L-Lys-D-Ala-D-Ala)](n)-di-trans,octa-cis-undecaprenyl diphosphate + beta-D-GlcNAc-(1-&gt;4)-Mur2Ac(oyl-L-Ala-gamma-D-Glu-L-Lys-D-Ala-D-Ala)-di-trans,octa-cis-undecaprenyl diphosphate = [GlcNAc-(1-&gt;4)-Mur2Ac(oyl-L-Ala-gamma-D-Glu-L-Lys-D-Ala-D-Ala)](n+1)-di-trans,octa-cis-undecaprenyl diphosphate + di-trans,octa-cis-undecaprenyl diphosphate + H(+)</text>
        <dbReference type="Rhea" id="RHEA:23708"/>
        <dbReference type="Rhea" id="RHEA-COMP:9602"/>
        <dbReference type="Rhea" id="RHEA-COMP:9603"/>
        <dbReference type="ChEBI" id="CHEBI:15378"/>
        <dbReference type="ChEBI" id="CHEBI:58405"/>
        <dbReference type="ChEBI" id="CHEBI:60033"/>
        <dbReference type="ChEBI" id="CHEBI:78435"/>
        <dbReference type="EC" id="2.4.99.28"/>
    </reaction>
</comment>
<dbReference type="PANTHER" id="PTHR32282">
    <property type="entry name" value="BINDING PROTEIN TRANSPEPTIDASE, PUTATIVE-RELATED"/>
    <property type="match status" value="1"/>
</dbReference>
<dbReference type="PANTHER" id="PTHR32282:SF33">
    <property type="entry name" value="PEPTIDOGLYCAN GLYCOSYLTRANSFERASE"/>
    <property type="match status" value="1"/>
</dbReference>
<dbReference type="InterPro" id="IPR036950">
    <property type="entry name" value="PBP_transglycosylase"/>
</dbReference>
<feature type="domain" description="PASTA" evidence="16">
    <location>
        <begin position="731"/>
        <end position="799"/>
    </location>
</feature>
<dbReference type="InterPro" id="IPR050396">
    <property type="entry name" value="Glycosyltr_51/Transpeptidase"/>
</dbReference>
<sequence>MQVRWRSGGGDPGAWVPPSTLDDMPNPPRARRRVTGFQALALLLSLVLVAGVGGLLTAGLLLPAVAVASTATQVGTTAFDELPGELNETALPEKSTIRAEDGTVLATFFDQNRVVVGLDQIAQPMRDAVVATEDRRFYEHAGIDPEGMMRALVRNNLTDSQEGASTLTQQYVKNVLVEQALEQDTDAERNAALDAARGAEGVEGYARKLREAKLAITLEQTQTKDQILEKYLNIAQFGTSVYGVESAAQYYFSKSAADLTYLEAATIAGVTQSPTRYDPVRNPESSQGRRNTVLTLMRNQGYITDEEYAAGVATPLGDTLRVQEIKNGCMTAGDVVAGSGFFCQYVTQVIRNDPAFGETESDRISLLYKGGLDITTTLVPTEQVAADESVKAGVPVDDPSGIASSIVVVEPGTGNIKAMAQNRVFNSTAELVDRQTSVNYNTGFDLGGSGGFPPGSTFKPFTLLEWLKQGRSLSDQVNGTVRPLNNNMFRACGQRMTSSPYTPGNAEGGAGTMSVLNATKNSVNLAYLTMATQLDLCNIMQGAADLGVEKAGGPRSGTGTFDALPANVIGSNSTTPLDMAGAFAAFASGGVYCTPVAITRVVDADGTELPVPDAGCHQQIEPKYANAINYTLSNVWTGTAKSMRAPTYTSAGKTGTTSENEHTWFVGYTPLRAAAVWVGYSEGMRAMQGVNVAGRYIRNMYGATVAGPTWKRYMDATMAGIPVPAFAAPEQEQVVGRRVSVPSVLGRSATSARAVLEGAGFTVRVAEEQVSSTYPAGTVAQQSARSATAGATITLTLSNGQSPTPTAPPAPADAGAGAPPGQQPAPGQQG</sequence>
<comment type="catalytic activity">
    <reaction evidence="12">
        <text>Preferential cleavage: (Ac)2-L-Lys-D-Ala-|-D-Ala. Also transpeptidation of peptidyl-alanyl moieties that are N-acyl substituents of D-alanine.</text>
        <dbReference type="EC" id="3.4.16.4"/>
    </reaction>
</comment>
<dbReference type="InterPro" id="IPR001460">
    <property type="entry name" value="PCN-bd_Tpept"/>
</dbReference>
<dbReference type="AlphaFoldDB" id="A0A1I0WV94"/>
<keyword evidence="15" id="KW-1133">Transmembrane helix</keyword>
<evidence type="ECO:0000256" key="14">
    <source>
        <dbReference type="SAM" id="MobiDB-lite"/>
    </source>
</evidence>
<dbReference type="Proteomes" id="UP000199012">
    <property type="component" value="Unassembled WGS sequence"/>
</dbReference>
<proteinExistence type="inferred from homology"/>
<organism evidence="17 18">
    <name type="scientific">Cellulomonas marina</name>
    <dbReference type="NCBI Taxonomy" id="988821"/>
    <lineage>
        <taxon>Bacteria</taxon>
        <taxon>Bacillati</taxon>
        <taxon>Actinomycetota</taxon>
        <taxon>Actinomycetes</taxon>
        <taxon>Micrococcales</taxon>
        <taxon>Cellulomonadaceae</taxon>
        <taxon>Cellulomonas</taxon>
    </lineage>
</organism>
<name>A0A1I0WV94_9CELL</name>
<dbReference type="InterPro" id="IPR001264">
    <property type="entry name" value="Glyco_trans_51"/>
</dbReference>
<dbReference type="GO" id="GO:0009002">
    <property type="term" value="F:serine-type D-Ala-D-Ala carboxypeptidase activity"/>
    <property type="evidence" value="ECO:0007669"/>
    <property type="project" value="UniProtKB-EC"/>
</dbReference>
<keyword evidence="18" id="KW-1185">Reference proteome</keyword>
<evidence type="ECO:0000256" key="11">
    <source>
        <dbReference type="ARBA" id="ARBA00023316"/>
    </source>
</evidence>
<gene>
    <name evidence="17" type="ORF">SAMN05421867_103230</name>
</gene>
<keyword evidence="15" id="KW-0812">Transmembrane</keyword>
<evidence type="ECO:0000256" key="8">
    <source>
        <dbReference type="ARBA" id="ARBA00022960"/>
    </source>
</evidence>
<evidence type="ECO:0000256" key="1">
    <source>
        <dbReference type="ARBA" id="ARBA00007090"/>
    </source>
</evidence>
<evidence type="ECO:0000256" key="10">
    <source>
        <dbReference type="ARBA" id="ARBA00023268"/>
    </source>
</evidence>
<dbReference type="GO" id="GO:0008658">
    <property type="term" value="F:penicillin binding"/>
    <property type="evidence" value="ECO:0007669"/>
    <property type="project" value="InterPro"/>
</dbReference>
<keyword evidence="4" id="KW-0645">Protease</keyword>
<accession>A0A1I0WV94</accession>
<dbReference type="SUPFAM" id="SSF53955">
    <property type="entry name" value="Lysozyme-like"/>
    <property type="match status" value="1"/>
</dbReference>
<dbReference type="SUPFAM" id="SSF56601">
    <property type="entry name" value="beta-lactamase/transpeptidase-like"/>
    <property type="match status" value="1"/>
</dbReference>
<dbReference type="PROSITE" id="PS51178">
    <property type="entry name" value="PASTA"/>
    <property type="match status" value="1"/>
</dbReference>
<dbReference type="GO" id="GO:0071555">
    <property type="term" value="P:cell wall organization"/>
    <property type="evidence" value="ECO:0007669"/>
    <property type="project" value="UniProtKB-KW"/>
</dbReference>
<dbReference type="EMBL" id="FOKA01000003">
    <property type="protein sequence ID" value="SFA92068.1"/>
    <property type="molecule type" value="Genomic_DNA"/>
</dbReference>
<comment type="similarity">
    <text evidence="1">In the C-terminal section; belongs to the transpeptidase family.</text>
</comment>
<evidence type="ECO:0000256" key="9">
    <source>
        <dbReference type="ARBA" id="ARBA00022984"/>
    </source>
</evidence>
<dbReference type="InterPro" id="IPR005543">
    <property type="entry name" value="PASTA_dom"/>
</dbReference>
<feature type="region of interest" description="Disordered" evidence="14">
    <location>
        <begin position="1"/>
        <end position="29"/>
    </location>
</feature>
<keyword evidence="8" id="KW-0133">Cell shape</keyword>
<keyword evidence="10" id="KW-0511">Multifunctional enzyme</keyword>
<feature type="transmembrane region" description="Helical" evidence="15">
    <location>
        <begin position="39"/>
        <end position="62"/>
    </location>
</feature>
<reference evidence="18" key="1">
    <citation type="submission" date="2016-10" db="EMBL/GenBank/DDBJ databases">
        <authorList>
            <person name="Varghese N."/>
            <person name="Submissions S."/>
        </authorList>
    </citation>
    <scope>NUCLEOTIDE SEQUENCE [LARGE SCALE GENOMIC DNA]</scope>
    <source>
        <strain evidence="18">CGMCC 4.6945</strain>
    </source>
</reference>
<dbReference type="GO" id="GO:0030288">
    <property type="term" value="C:outer membrane-bounded periplasmic space"/>
    <property type="evidence" value="ECO:0007669"/>
    <property type="project" value="TreeGrafter"/>
</dbReference>